<evidence type="ECO:0000259" key="5">
    <source>
        <dbReference type="PROSITE" id="PS50865"/>
    </source>
</evidence>
<dbReference type="SUPFAM" id="SSF144232">
    <property type="entry name" value="HIT/MYND zinc finger-like"/>
    <property type="match status" value="1"/>
</dbReference>
<comment type="caution">
    <text evidence="6">The sequence shown here is derived from an EMBL/GenBank/DDBJ whole genome shotgun (WGS) entry which is preliminary data.</text>
</comment>
<reference evidence="6 7" key="1">
    <citation type="submission" date="2020-07" db="EMBL/GenBank/DDBJ databases">
        <title>Comparative genomics of pyrophilous fungi reveals a link between fire events and developmental genes.</title>
        <authorList>
            <consortium name="DOE Joint Genome Institute"/>
            <person name="Steindorff A.S."/>
            <person name="Carver A."/>
            <person name="Calhoun S."/>
            <person name="Stillman K."/>
            <person name="Liu H."/>
            <person name="Lipzen A."/>
            <person name="Pangilinan J."/>
            <person name="Labutti K."/>
            <person name="Bruns T.D."/>
            <person name="Grigoriev I.V."/>
        </authorList>
    </citation>
    <scope>NUCLEOTIDE SEQUENCE [LARGE SCALE GENOMIC DNA]</scope>
    <source>
        <strain evidence="6 7">CBS 144469</strain>
    </source>
</reference>
<dbReference type="Pfam" id="PF01753">
    <property type="entry name" value="zf-MYND"/>
    <property type="match status" value="1"/>
</dbReference>
<dbReference type="InterPro" id="IPR002893">
    <property type="entry name" value="Znf_MYND"/>
</dbReference>
<evidence type="ECO:0000256" key="3">
    <source>
        <dbReference type="ARBA" id="ARBA00022833"/>
    </source>
</evidence>
<dbReference type="PROSITE" id="PS50865">
    <property type="entry name" value="ZF_MYND_2"/>
    <property type="match status" value="1"/>
</dbReference>
<keyword evidence="2 4" id="KW-0863">Zinc-finger</keyword>
<keyword evidence="7" id="KW-1185">Reference proteome</keyword>
<keyword evidence="1" id="KW-0479">Metal-binding</keyword>
<accession>A0A8H6M2X5</accession>
<proteinExistence type="predicted"/>
<gene>
    <name evidence="6" type="ORF">DFP72DRAFT_911508</name>
</gene>
<evidence type="ECO:0000256" key="4">
    <source>
        <dbReference type="PROSITE-ProRule" id="PRU00134"/>
    </source>
</evidence>
<feature type="domain" description="MYND-type" evidence="5">
    <location>
        <begin position="291"/>
        <end position="338"/>
    </location>
</feature>
<sequence length="515" mass="57559">MHHPSSLKDLMLLLTRLDLRTGRYLYDCDEGNECSILWLLGLYLESDDTLDALLSHIKTITPECRRSLVSAIVARPMQIAATACIDKPDLITFAAKSVRILCIFGSKIMRDPSLSRKFLHRNLFGELGKALFTLADMVNRGVTPGHMLCWTSLTTCLSFVIDPMSKIARQQLQSFSASDATNNLPLILSTLLEPGMVSCAIYAFKYMKMNEREFGNTPGIDRVMEYTLRDISAHMTVSRIARAVTAFPYPDLEKNVRGYDGWETIVGGIPWAATAAQSVFDARKGIHVDVCNNLKHSARHGSSHADYIVRKCSGCECVVYCSRECQKEDWGKGHKDECRSLRLDEGHKLISSILCEIRRDQLTFVEHLANERLPLILQSNSVARGHVPSKAGKESTLDDVSLPSNPEATVSLFDATLPDDIRSSLHHPISAHTNAIWRQINGIWDGRVHALVKRAAERPEETILVETVFELNYPAATYVLVEMRYDPGASRLTKLKVVNSVFRVGLWDRLGSLAS</sequence>
<evidence type="ECO:0000256" key="1">
    <source>
        <dbReference type="ARBA" id="ARBA00022723"/>
    </source>
</evidence>
<dbReference type="AlphaFoldDB" id="A0A8H6M2X5"/>
<evidence type="ECO:0000256" key="2">
    <source>
        <dbReference type="ARBA" id="ARBA00022771"/>
    </source>
</evidence>
<dbReference type="GO" id="GO:0008270">
    <property type="term" value="F:zinc ion binding"/>
    <property type="evidence" value="ECO:0007669"/>
    <property type="project" value="UniProtKB-KW"/>
</dbReference>
<protein>
    <recommendedName>
        <fullName evidence="5">MYND-type domain-containing protein</fullName>
    </recommendedName>
</protein>
<dbReference type="EMBL" id="JACGCI010000058">
    <property type="protein sequence ID" value="KAF6750276.1"/>
    <property type="molecule type" value="Genomic_DNA"/>
</dbReference>
<dbReference type="OrthoDB" id="2900625at2759"/>
<keyword evidence="3" id="KW-0862">Zinc</keyword>
<organism evidence="6 7">
    <name type="scientific">Ephemerocybe angulata</name>
    <dbReference type="NCBI Taxonomy" id="980116"/>
    <lineage>
        <taxon>Eukaryota</taxon>
        <taxon>Fungi</taxon>
        <taxon>Dikarya</taxon>
        <taxon>Basidiomycota</taxon>
        <taxon>Agaricomycotina</taxon>
        <taxon>Agaricomycetes</taxon>
        <taxon>Agaricomycetidae</taxon>
        <taxon>Agaricales</taxon>
        <taxon>Agaricineae</taxon>
        <taxon>Psathyrellaceae</taxon>
        <taxon>Ephemerocybe</taxon>
    </lineage>
</organism>
<name>A0A8H6M2X5_9AGAR</name>
<dbReference type="Proteomes" id="UP000521943">
    <property type="component" value="Unassembled WGS sequence"/>
</dbReference>
<evidence type="ECO:0000313" key="6">
    <source>
        <dbReference type="EMBL" id="KAF6750276.1"/>
    </source>
</evidence>
<evidence type="ECO:0000313" key="7">
    <source>
        <dbReference type="Proteomes" id="UP000521943"/>
    </source>
</evidence>
<dbReference type="Gene3D" id="6.10.140.2220">
    <property type="match status" value="1"/>
</dbReference>